<organism evidence="1 2">
    <name type="scientific">Serratia proteamaculans</name>
    <dbReference type="NCBI Taxonomy" id="28151"/>
    <lineage>
        <taxon>Bacteria</taxon>
        <taxon>Pseudomonadati</taxon>
        <taxon>Pseudomonadota</taxon>
        <taxon>Gammaproteobacteria</taxon>
        <taxon>Enterobacterales</taxon>
        <taxon>Yersiniaceae</taxon>
        <taxon>Serratia</taxon>
    </lineage>
</organism>
<gene>
    <name evidence="1" type="ORF">GHV41_07915</name>
</gene>
<evidence type="ECO:0000313" key="2">
    <source>
        <dbReference type="Proteomes" id="UP000381260"/>
    </source>
</evidence>
<evidence type="ECO:0000313" key="1">
    <source>
        <dbReference type="EMBL" id="QGH60774.1"/>
    </source>
</evidence>
<dbReference type="RefSeq" id="WP_153858183.1">
    <property type="nucleotide sequence ID" value="NZ_CP045913.1"/>
</dbReference>
<dbReference type="EMBL" id="CP045913">
    <property type="protein sequence ID" value="QGH60774.1"/>
    <property type="molecule type" value="Genomic_DNA"/>
</dbReference>
<proteinExistence type="predicted"/>
<dbReference type="Proteomes" id="UP000381260">
    <property type="component" value="Chromosome"/>
</dbReference>
<accession>A0A5Q2V9B6</accession>
<reference evidence="1 2" key="1">
    <citation type="submission" date="2019-11" db="EMBL/GenBank/DDBJ databases">
        <title>The Phosphoenolpyruvate Phosphotransferase System Regulates Serratia proteamaculans 336X Biofilm Formation and Wheat Roots colonization.</title>
        <authorList>
            <person name="Liu F."/>
        </authorList>
    </citation>
    <scope>NUCLEOTIDE SEQUENCE [LARGE SCALE GENOMIC DNA]</scope>
    <source>
        <strain evidence="1 2">336X</strain>
    </source>
</reference>
<protein>
    <submittedName>
        <fullName evidence="1">Uncharacterized protein</fullName>
    </submittedName>
</protein>
<dbReference type="AlphaFoldDB" id="A0A5Q2V9B6"/>
<sequence length="82" mass="9187">MNGAYRSLDALVQELVPHALVKVSEHTSIYRGFCITRIPRKKVNPVTRYHVSQGDQSYGKFDAQAEATGYIDGLYEQSGVRV</sequence>
<name>A0A5Q2V9B6_SERPR</name>